<reference evidence="3 4" key="1">
    <citation type="submission" date="2014-07" db="EMBL/GenBank/DDBJ databases">
        <title>Draft genome of Clostridium sulfidigenes 113A isolated from sediments associated with methane hydrate from Krishna Godavari basin.</title>
        <authorList>
            <person name="Honkalas V.S."/>
            <person name="Dabir A.P."/>
            <person name="Arora P."/>
            <person name="Dhakephalkar P.K."/>
        </authorList>
    </citation>
    <scope>NUCLEOTIDE SEQUENCE [LARGE SCALE GENOMIC DNA]</scope>
    <source>
        <strain evidence="3 4">113A</strain>
    </source>
</reference>
<dbReference type="eggNOG" id="ENOG5033J7F">
    <property type="taxonomic scope" value="Bacteria"/>
</dbReference>
<keyword evidence="2" id="KW-0175">Coiled coil</keyword>
<dbReference type="RefSeq" id="WP_035129207.1">
    <property type="nucleotide sequence ID" value="NZ_JPMD01000001.1"/>
</dbReference>
<name>A0A084JIK9_9CLOT</name>
<dbReference type="AlphaFoldDB" id="A0A084JIK9"/>
<dbReference type="Proteomes" id="UP000028542">
    <property type="component" value="Unassembled WGS sequence"/>
</dbReference>
<dbReference type="EMBL" id="JPMD01000001">
    <property type="protein sequence ID" value="KEZ88793.1"/>
    <property type="molecule type" value="Genomic_DNA"/>
</dbReference>
<keyword evidence="1" id="KW-1005">Bacterial flagellum biogenesis</keyword>
<evidence type="ECO:0000256" key="1">
    <source>
        <dbReference type="ARBA" id="ARBA00022795"/>
    </source>
</evidence>
<evidence type="ECO:0008006" key="5">
    <source>
        <dbReference type="Google" id="ProtNLM"/>
    </source>
</evidence>
<dbReference type="InterPro" id="IPR036679">
    <property type="entry name" value="FlgN-like_sf"/>
</dbReference>
<protein>
    <recommendedName>
        <fullName evidence="5">Flagellar biosynthesis protein FlgN</fullName>
    </recommendedName>
</protein>
<dbReference type="GO" id="GO:0044780">
    <property type="term" value="P:bacterial-type flagellum assembly"/>
    <property type="evidence" value="ECO:0007669"/>
    <property type="project" value="InterPro"/>
</dbReference>
<accession>A0A084JIK9</accession>
<proteinExistence type="predicted"/>
<organism evidence="3 4">
    <name type="scientific">Clostridium sulfidigenes</name>
    <dbReference type="NCBI Taxonomy" id="318464"/>
    <lineage>
        <taxon>Bacteria</taxon>
        <taxon>Bacillati</taxon>
        <taxon>Bacillota</taxon>
        <taxon>Clostridia</taxon>
        <taxon>Eubacteriales</taxon>
        <taxon>Clostridiaceae</taxon>
        <taxon>Clostridium</taxon>
    </lineage>
</organism>
<evidence type="ECO:0000313" key="3">
    <source>
        <dbReference type="EMBL" id="KEZ88793.1"/>
    </source>
</evidence>
<keyword evidence="4" id="KW-1185">Reference proteome</keyword>
<dbReference type="InterPro" id="IPR007809">
    <property type="entry name" value="FlgN-like"/>
</dbReference>
<feature type="coiled-coil region" evidence="2">
    <location>
        <begin position="6"/>
        <end position="58"/>
    </location>
</feature>
<dbReference type="Pfam" id="PF05130">
    <property type="entry name" value="FlgN"/>
    <property type="match status" value="1"/>
</dbReference>
<dbReference type="SUPFAM" id="SSF140566">
    <property type="entry name" value="FlgN-like"/>
    <property type="match status" value="1"/>
</dbReference>
<gene>
    <name evidence="3" type="ORF">IO99_01110</name>
</gene>
<comment type="caution">
    <text evidence="3">The sequence shown here is derived from an EMBL/GenBank/DDBJ whole genome shotgun (WGS) entry which is preliminary data.</text>
</comment>
<evidence type="ECO:0000256" key="2">
    <source>
        <dbReference type="SAM" id="Coils"/>
    </source>
</evidence>
<evidence type="ECO:0000313" key="4">
    <source>
        <dbReference type="Proteomes" id="UP000028542"/>
    </source>
</evidence>
<sequence length="136" mass="15465">MKNQLKGILEEELKAIKALIDILEAQHELLVLQDVFKLEAITKDIDDCSRNLARAEGLRRSLIGKESIKKIVEEVDGKEITHIYDEMVKAINALVIQKETNELLIKQSLSYTNSMLAMISPKKEPVVYNGYGKIKR</sequence>
<dbReference type="Gene3D" id="1.20.58.300">
    <property type="entry name" value="FlgN-like"/>
    <property type="match status" value="1"/>
</dbReference>
<dbReference type="STRING" id="318464.IO99_01110"/>